<dbReference type="GO" id="GO:0005737">
    <property type="term" value="C:cytoplasm"/>
    <property type="evidence" value="ECO:0007669"/>
    <property type="project" value="TreeGrafter"/>
</dbReference>
<reference evidence="3 4" key="1">
    <citation type="submission" date="2020-08" db="EMBL/GenBank/DDBJ databases">
        <title>Plant Genome Project.</title>
        <authorList>
            <person name="Zhang R.-G."/>
        </authorList>
    </citation>
    <scope>NUCLEOTIDE SEQUENCE [LARGE SCALE GENOMIC DNA]</scope>
    <source>
        <tissue evidence="3">Rhizome</tissue>
    </source>
</reference>
<evidence type="ECO:0000313" key="4">
    <source>
        <dbReference type="Proteomes" id="UP000734854"/>
    </source>
</evidence>
<feature type="compositionally biased region" description="Polar residues" evidence="2">
    <location>
        <begin position="264"/>
        <end position="288"/>
    </location>
</feature>
<organism evidence="3 4">
    <name type="scientific">Zingiber officinale</name>
    <name type="common">Ginger</name>
    <name type="synonym">Amomum zingiber</name>
    <dbReference type="NCBI Taxonomy" id="94328"/>
    <lineage>
        <taxon>Eukaryota</taxon>
        <taxon>Viridiplantae</taxon>
        <taxon>Streptophyta</taxon>
        <taxon>Embryophyta</taxon>
        <taxon>Tracheophyta</taxon>
        <taxon>Spermatophyta</taxon>
        <taxon>Magnoliopsida</taxon>
        <taxon>Liliopsida</taxon>
        <taxon>Zingiberales</taxon>
        <taxon>Zingiberaceae</taxon>
        <taxon>Zingiber</taxon>
    </lineage>
</organism>
<feature type="compositionally biased region" description="Low complexity" evidence="2">
    <location>
        <begin position="314"/>
        <end position="337"/>
    </location>
</feature>
<feature type="compositionally biased region" description="Low complexity" evidence="2">
    <location>
        <begin position="55"/>
        <end position="70"/>
    </location>
</feature>
<dbReference type="EMBL" id="JACMSC010000014">
    <property type="protein sequence ID" value="KAG6488692.1"/>
    <property type="molecule type" value="Genomic_DNA"/>
</dbReference>
<sequence>MDTCKVEPLAATAKTKPIRTEDNPRLAFLSPEKNGAIQSRQKPRNVASRYMNGISSTVSTSSTPRRFSSPIASHSHTTPAPWVPMPKRSQSAERRRAGTPSSNISARPSLSRPSTPSSPSSRSATPVRDVVTEVHNTARQLPNNKALDGLWPSIRSLSSSFQSESLAVSVSKREKLVAKSSSVKSINSPSNVVSERKRTPLRGRNTSNQLENLTPRENSNTKVIDRHRWPSMMGGRLSANGSVDLSDKVSRSARRVASQRISSNKTDLTSSSASRHPEISLSNAAEQSFNDERGRLEQNAKPFVNSPSQGTMRSSSMTHSTSTQSSSIPSLWCPSSPRTQSAVNPGLRHSSLSSTRSSIVPGLLRPSSPSKVLSTSTSRSMLSPLRTRASTPVSLSSNVTNTLGGTSSIFKCKSYGQREKLGASDIEDAHQLKLLYSTSLQWRFINAQTNETLSIQRTRTENVLRSVWNNISILHNSVLMKRIDVQQLQQEMKLGVILMGQMMSLEQWAALEKEHCSYLSVVIEALNTSILRLPVMEGAKADVIDMKNAVSSAVDMLHAIGSSIFRLLSKIECTKSQLSELDAVTAKEKFMLDECRELLTSAAAIQVEESSLRAQLMLLRNDARNLNQTVRWS</sequence>
<dbReference type="Pfam" id="PF04484">
    <property type="entry name" value="QWRF"/>
    <property type="match status" value="1"/>
</dbReference>
<evidence type="ECO:0000256" key="2">
    <source>
        <dbReference type="SAM" id="MobiDB-lite"/>
    </source>
</evidence>
<name>A0A8J5FI31_ZINOF</name>
<dbReference type="GO" id="GO:0005880">
    <property type="term" value="C:nuclear microtubule"/>
    <property type="evidence" value="ECO:0007669"/>
    <property type="project" value="TreeGrafter"/>
</dbReference>
<dbReference type="Proteomes" id="UP000734854">
    <property type="component" value="Unassembled WGS sequence"/>
</dbReference>
<protein>
    <recommendedName>
        <fullName evidence="5">AUGMIN subunit 8</fullName>
    </recommendedName>
</protein>
<dbReference type="InterPro" id="IPR007573">
    <property type="entry name" value="QWRF"/>
</dbReference>
<feature type="region of interest" description="Disordered" evidence="2">
    <location>
        <begin position="229"/>
        <end position="389"/>
    </location>
</feature>
<feature type="region of interest" description="Disordered" evidence="2">
    <location>
        <begin position="1"/>
        <end position="128"/>
    </location>
</feature>
<comment type="similarity">
    <text evidence="1">Belongs to the QWRF family.</text>
</comment>
<dbReference type="GO" id="GO:0051225">
    <property type="term" value="P:spindle assembly"/>
    <property type="evidence" value="ECO:0007669"/>
    <property type="project" value="TreeGrafter"/>
</dbReference>
<feature type="compositionally biased region" description="Low complexity" evidence="2">
    <location>
        <begin position="347"/>
        <end position="358"/>
    </location>
</feature>
<feature type="compositionally biased region" description="Low complexity" evidence="2">
    <location>
        <begin position="105"/>
        <end position="126"/>
    </location>
</feature>
<gene>
    <name evidence="3" type="ORF">ZIOFF_049941</name>
</gene>
<proteinExistence type="inferred from homology"/>
<dbReference type="GO" id="GO:0008017">
    <property type="term" value="F:microtubule binding"/>
    <property type="evidence" value="ECO:0007669"/>
    <property type="project" value="TreeGrafter"/>
</dbReference>
<evidence type="ECO:0008006" key="5">
    <source>
        <dbReference type="Google" id="ProtNLM"/>
    </source>
</evidence>
<dbReference type="AlphaFoldDB" id="A0A8J5FI31"/>
<dbReference type="PANTHER" id="PTHR31807:SF37">
    <property type="entry name" value="HAUS AUGMIN-LIKE COMPLEX SUBUNIT 8"/>
    <property type="match status" value="1"/>
</dbReference>
<evidence type="ECO:0000256" key="1">
    <source>
        <dbReference type="ARBA" id="ARBA00010016"/>
    </source>
</evidence>
<keyword evidence="4" id="KW-1185">Reference proteome</keyword>
<feature type="compositionally biased region" description="Low complexity" evidence="2">
    <location>
        <begin position="365"/>
        <end position="380"/>
    </location>
</feature>
<accession>A0A8J5FI31</accession>
<dbReference type="OrthoDB" id="1924320at2759"/>
<comment type="caution">
    <text evidence="3">The sequence shown here is derived from an EMBL/GenBank/DDBJ whole genome shotgun (WGS) entry which is preliminary data.</text>
</comment>
<evidence type="ECO:0000313" key="3">
    <source>
        <dbReference type="EMBL" id="KAG6488692.1"/>
    </source>
</evidence>
<dbReference type="PANTHER" id="PTHR31807">
    <property type="entry name" value="AUGMIN FAMILY MEMBER"/>
    <property type="match status" value="1"/>
</dbReference>